<dbReference type="GO" id="GO:0004412">
    <property type="term" value="F:homoserine dehydrogenase activity"/>
    <property type="evidence" value="ECO:0007669"/>
    <property type="project" value="UniProtKB-EC"/>
</dbReference>
<dbReference type="Gene3D" id="3.40.50.720">
    <property type="entry name" value="NAD(P)-binding Rossmann-like Domain"/>
    <property type="match status" value="1"/>
</dbReference>
<evidence type="ECO:0000256" key="4">
    <source>
        <dbReference type="PIRSR" id="PIRSR036497-1"/>
    </source>
</evidence>
<dbReference type="GO" id="GO:0009088">
    <property type="term" value="P:threonine biosynthetic process"/>
    <property type="evidence" value="ECO:0007669"/>
    <property type="project" value="UniProtKB-UniPathway"/>
</dbReference>
<proteinExistence type="inferred from homology"/>
<dbReference type="FunFam" id="3.30.360.10:FF:000005">
    <property type="entry name" value="Homoserine dehydrogenase"/>
    <property type="match status" value="1"/>
</dbReference>
<dbReference type="SUPFAM" id="SSF55347">
    <property type="entry name" value="Glyceraldehyde-3-phosphate dehydrogenase-like, C-terminal domain"/>
    <property type="match status" value="1"/>
</dbReference>
<dbReference type="EMBL" id="DTGZ01000092">
    <property type="protein sequence ID" value="HGV97624.1"/>
    <property type="molecule type" value="Genomic_DNA"/>
</dbReference>
<feature type="domain" description="Homoserine dehydrogenase catalytic" evidence="6">
    <location>
        <begin position="160"/>
        <end position="338"/>
    </location>
</feature>
<evidence type="ECO:0000256" key="5">
    <source>
        <dbReference type="PIRSR" id="PIRSR036497-2"/>
    </source>
</evidence>
<dbReference type="PIRSF" id="PIRSF036497">
    <property type="entry name" value="HDH_short"/>
    <property type="match status" value="1"/>
</dbReference>
<evidence type="ECO:0000256" key="1">
    <source>
        <dbReference type="ARBA" id="ARBA00006753"/>
    </source>
</evidence>
<dbReference type="InterPro" id="IPR036291">
    <property type="entry name" value="NAD(P)-bd_dom_sf"/>
</dbReference>
<evidence type="ECO:0000256" key="3">
    <source>
        <dbReference type="ARBA" id="ARBA00023002"/>
    </source>
</evidence>
<dbReference type="Gene3D" id="3.30.360.10">
    <property type="entry name" value="Dihydrodipicolinate Reductase, domain 2"/>
    <property type="match status" value="1"/>
</dbReference>
<dbReference type="SUPFAM" id="SSF51735">
    <property type="entry name" value="NAD(P)-binding Rossmann-fold domains"/>
    <property type="match status" value="1"/>
</dbReference>
<feature type="binding site" evidence="5">
    <location>
        <position position="128"/>
    </location>
    <ligand>
        <name>NADPH</name>
        <dbReference type="ChEBI" id="CHEBI:57783"/>
    </ligand>
</feature>
<organism evidence="7">
    <name type="scientific">candidate division WOR-3 bacterium</name>
    <dbReference type="NCBI Taxonomy" id="2052148"/>
    <lineage>
        <taxon>Bacteria</taxon>
        <taxon>Bacteria division WOR-3</taxon>
    </lineage>
</organism>
<evidence type="ECO:0000259" key="6">
    <source>
        <dbReference type="Pfam" id="PF00742"/>
    </source>
</evidence>
<dbReference type="UniPathway" id="UPA00050">
    <property type="reaction ID" value="UER00063"/>
</dbReference>
<comment type="similarity">
    <text evidence="1">Belongs to the homoserine dehydrogenase family.</text>
</comment>
<dbReference type="InterPro" id="IPR001342">
    <property type="entry name" value="HDH_cat"/>
</dbReference>
<reference evidence="7" key="1">
    <citation type="journal article" date="2020" name="mSystems">
        <title>Genome- and Community-Level Interaction Insights into Carbon Utilization and Element Cycling Functions of Hydrothermarchaeota in Hydrothermal Sediment.</title>
        <authorList>
            <person name="Zhou Z."/>
            <person name="Liu Y."/>
            <person name="Xu W."/>
            <person name="Pan J."/>
            <person name="Luo Z.H."/>
            <person name="Li M."/>
        </authorList>
    </citation>
    <scope>NUCLEOTIDE SEQUENCE [LARGE SCALE GENOMIC DNA]</scope>
    <source>
        <strain evidence="7">SpSt-774</strain>
    </source>
</reference>
<dbReference type="UniPathway" id="UPA00051">
    <property type="reaction ID" value="UER00465"/>
</dbReference>
<evidence type="ECO:0000256" key="2">
    <source>
        <dbReference type="ARBA" id="ARBA00013213"/>
    </source>
</evidence>
<feature type="active site" description="Proton donor" evidence="4">
    <location>
        <position position="228"/>
    </location>
</feature>
<comment type="caution">
    <text evidence="7">The sequence shown here is derived from an EMBL/GenBank/DDBJ whole genome shotgun (WGS) entry which is preliminary data.</text>
</comment>
<dbReference type="PANTHER" id="PTHR43331">
    <property type="entry name" value="HOMOSERINE DEHYDROGENASE"/>
    <property type="match status" value="1"/>
</dbReference>
<gene>
    <name evidence="7" type="ORF">ENV60_04945</name>
</gene>
<feature type="binding site" evidence="5">
    <location>
        <position position="213"/>
    </location>
    <ligand>
        <name>L-homoserine</name>
        <dbReference type="ChEBI" id="CHEBI:57476"/>
    </ligand>
</feature>
<dbReference type="PANTHER" id="PTHR43331:SF1">
    <property type="entry name" value="HOMOSERINE DEHYDROGENASE"/>
    <property type="match status" value="1"/>
</dbReference>
<keyword evidence="5" id="KW-0521">NADP</keyword>
<evidence type="ECO:0000313" key="7">
    <source>
        <dbReference type="EMBL" id="HGV97624.1"/>
    </source>
</evidence>
<accession>A0A7C4TBR4</accession>
<sequence length="345" mass="38128">MSDRIHTYNIGLLGFGKVLRSFVKYYLRNKQKIIKEFGFELRFCALADSESSVAGDINIHKFLYIKEKRGRLGNINKNPLEIFMPLIKTQKLDIIIDGLPGLRNEAGVSFPFIIESLKNGVNVICVNKSPLVFKGDEIFQLARKNKVYIGLNATTGSALPVSGIINNELISARIYKIRGVLNGTSNYVLDKIMFESKHRVEAIQEAIKMGIAEPDYRYDLEGIDTCFKTVIIGLLLTGKCADLKSIPCCGIMKLDDKEINFNVKRGKVVRLIGNLSIKSGQPLVSVGPEFIDRNDPLYVVSGANKGITFYTKGMGELTLIGGASGLDAVGATIMKDIINFHKGNK</sequence>
<name>A0A7C4TBR4_UNCW3</name>
<dbReference type="EC" id="1.1.1.3" evidence="2"/>
<dbReference type="AlphaFoldDB" id="A0A7C4TBR4"/>
<keyword evidence="3" id="KW-0560">Oxidoreductase</keyword>
<dbReference type="Pfam" id="PF00742">
    <property type="entry name" value="Homoserine_dh"/>
    <property type="match status" value="1"/>
</dbReference>
<protein>
    <recommendedName>
        <fullName evidence="2">homoserine dehydrogenase</fullName>
        <ecNumber evidence="2">1.1.1.3</ecNumber>
    </recommendedName>
</protein>
<dbReference type="InterPro" id="IPR022697">
    <property type="entry name" value="HDH_short"/>
</dbReference>